<keyword evidence="5 12" id="KW-0067">ATP-binding</keyword>
<evidence type="ECO:0000313" key="12">
    <source>
        <dbReference type="EMBL" id="MPV86313.1"/>
    </source>
</evidence>
<evidence type="ECO:0000259" key="11">
    <source>
        <dbReference type="PROSITE" id="PS50893"/>
    </source>
</evidence>
<dbReference type="InterPro" id="IPR017871">
    <property type="entry name" value="ABC_transporter-like_CS"/>
</dbReference>
<keyword evidence="7" id="KW-1278">Translocase</keyword>
<keyword evidence="8" id="KW-0406">Ion transport</keyword>
<name>A0A6N7EWM2_9GAMM</name>
<feature type="region of interest" description="Disordered" evidence="10">
    <location>
        <begin position="243"/>
        <end position="280"/>
    </location>
</feature>
<evidence type="ECO:0000256" key="10">
    <source>
        <dbReference type="SAM" id="MobiDB-lite"/>
    </source>
</evidence>
<dbReference type="EMBL" id="WHNW01000006">
    <property type="protein sequence ID" value="MPV86313.1"/>
    <property type="molecule type" value="Genomic_DNA"/>
</dbReference>
<dbReference type="Pfam" id="PF00005">
    <property type="entry name" value="ABC_tran"/>
    <property type="match status" value="1"/>
</dbReference>
<keyword evidence="4" id="KW-0862">Zinc</keyword>
<dbReference type="Gene3D" id="3.40.50.300">
    <property type="entry name" value="P-loop containing nucleotide triphosphate hydrolases"/>
    <property type="match status" value="1"/>
</dbReference>
<proteinExistence type="predicted"/>
<feature type="domain" description="ABC transporter" evidence="11">
    <location>
        <begin position="4"/>
        <end position="220"/>
    </location>
</feature>
<dbReference type="PROSITE" id="PS50893">
    <property type="entry name" value="ABC_TRANSPORTER_2"/>
    <property type="match status" value="1"/>
</dbReference>
<evidence type="ECO:0000256" key="5">
    <source>
        <dbReference type="ARBA" id="ARBA00022840"/>
    </source>
</evidence>
<dbReference type="RefSeq" id="WP_152810314.1">
    <property type="nucleotide sequence ID" value="NZ_WHNW01000006.1"/>
</dbReference>
<dbReference type="GO" id="GO:0005524">
    <property type="term" value="F:ATP binding"/>
    <property type="evidence" value="ECO:0007669"/>
    <property type="project" value="UniProtKB-KW"/>
</dbReference>
<dbReference type="PANTHER" id="PTHR42734">
    <property type="entry name" value="METAL TRANSPORT SYSTEM ATP-BINDING PROTEIN TM_0124-RELATED"/>
    <property type="match status" value="1"/>
</dbReference>
<evidence type="ECO:0000256" key="2">
    <source>
        <dbReference type="ARBA" id="ARBA00022475"/>
    </source>
</evidence>
<dbReference type="PANTHER" id="PTHR42734:SF9">
    <property type="entry name" value="ZINC IMPORT ATP-BINDING PROTEIN ZNUC"/>
    <property type="match status" value="1"/>
</dbReference>
<keyword evidence="9" id="KW-0472">Membrane</keyword>
<dbReference type="InterPro" id="IPR027417">
    <property type="entry name" value="P-loop_NTPase"/>
</dbReference>
<dbReference type="InterPro" id="IPR003593">
    <property type="entry name" value="AAA+_ATPase"/>
</dbReference>
<accession>A0A6N7EWM2</accession>
<dbReference type="Proteomes" id="UP000471298">
    <property type="component" value="Unassembled WGS sequence"/>
</dbReference>
<dbReference type="FunCoup" id="A0A6N7EWM2">
    <property type="interactions" value="120"/>
</dbReference>
<dbReference type="InterPro" id="IPR003439">
    <property type="entry name" value="ABC_transporter-like_ATP-bd"/>
</dbReference>
<keyword evidence="2" id="KW-1003">Cell membrane</keyword>
<dbReference type="InParanoid" id="A0A6N7EWM2"/>
<keyword evidence="3" id="KW-0547">Nucleotide-binding</keyword>
<dbReference type="InterPro" id="IPR050153">
    <property type="entry name" value="Metal_Ion_Import_ABC"/>
</dbReference>
<dbReference type="SMART" id="SM00382">
    <property type="entry name" value="AAA"/>
    <property type="match status" value="1"/>
</dbReference>
<dbReference type="PROSITE" id="PS00211">
    <property type="entry name" value="ABC_TRANSPORTER_1"/>
    <property type="match status" value="1"/>
</dbReference>
<evidence type="ECO:0000256" key="7">
    <source>
        <dbReference type="ARBA" id="ARBA00022967"/>
    </source>
</evidence>
<dbReference type="SUPFAM" id="SSF52540">
    <property type="entry name" value="P-loop containing nucleoside triphosphate hydrolases"/>
    <property type="match status" value="1"/>
</dbReference>
<protein>
    <submittedName>
        <fullName evidence="12">ATP-binding cassette domain-containing protein</fullName>
    </submittedName>
</protein>
<feature type="compositionally biased region" description="Basic and acidic residues" evidence="10">
    <location>
        <begin position="267"/>
        <end position="280"/>
    </location>
</feature>
<feature type="compositionally biased region" description="Basic and acidic residues" evidence="10">
    <location>
        <begin position="243"/>
        <end position="253"/>
    </location>
</feature>
<sequence>MALIQLSEINYRVADKTILTDIDLQVNDGEIITIVGPNGSGKSTLLNIALGLLQPTQGSVNRQKGLRVGYVPQSINRDYTLPLSVFEFISLTKHKVKRDVIHQLLDDLSLSALKFSLLSRLSGGELRRVLFARALLNRPQLLVLDEPTAGIDINGQARFYQQLNALRERYQFAVLMVSHDLHFVMATTDRVICLNHHICCSGVPAQIVNNPSYMALFGEAHAPTLVDEIVPEIAPEIAFYQHQHDHEHDEQGHHCQQSHQTASGTGSDDKIDKGISDATD</sequence>
<organism evidence="12 13">
    <name type="scientific">Ostreibacterium oceani</name>
    <dbReference type="NCBI Taxonomy" id="2654998"/>
    <lineage>
        <taxon>Bacteria</taxon>
        <taxon>Pseudomonadati</taxon>
        <taxon>Pseudomonadota</taxon>
        <taxon>Gammaproteobacteria</taxon>
        <taxon>Cardiobacteriales</taxon>
        <taxon>Ostreibacteriaceae</taxon>
        <taxon>Ostreibacterium</taxon>
    </lineage>
</organism>
<gene>
    <name evidence="12" type="ORF">GCU85_06160</name>
</gene>
<reference evidence="12 13" key="1">
    <citation type="submission" date="2019-10" db="EMBL/GenBank/DDBJ databases">
        <title>Cardiobacteriales fam. a chemoheterotrophic member of the order Cardiobacteriales, and proposal of Cardiobacteriales fam. nov.</title>
        <authorList>
            <person name="Wang C."/>
        </authorList>
    </citation>
    <scope>NUCLEOTIDE SEQUENCE [LARGE SCALE GENOMIC DNA]</scope>
    <source>
        <strain evidence="12 13">ML27</strain>
    </source>
</reference>
<keyword evidence="13" id="KW-1185">Reference proteome</keyword>
<evidence type="ECO:0000256" key="3">
    <source>
        <dbReference type="ARBA" id="ARBA00022741"/>
    </source>
</evidence>
<evidence type="ECO:0000256" key="4">
    <source>
        <dbReference type="ARBA" id="ARBA00022833"/>
    </source>
</evidence>
<evidence type="ECO:0000313" key="13">
    <source>
        <dbReference type="Proteomes" id="UP000471298"/>
    </source>
</evidence>
<evidence type="ECO:0000256" key="9">
    <source>
        <dbReference type="ARBA" id="ARBA00023136"/>
    </source>
</evidence>
<dbReference type="AlphaFoldDB" id="A0A6N7EWM2"/>
<dbReference type="GO" id="GO:0010043">
    <property type="term" value="P:response to zinc ion"/>
    <property type="evidence" value="ECO:0007669"/>
    <property type="project" value="TreeGrafter"/>
</dbReference>
<keyword evidence="6" id="KW-0864">Zinc transport</keyword>
<dbReference type="GO" id="GO:0016887">
    <property type="term" value="F:ATP hydrolysis activity"/>
    <property type="evidence" value="ECO:0007669"/>
    <property type="project" value="InterPro"/>
</dbReference>
<evidence type="ECO:0000256" key="1">
    <source>
        <dbReference type="ARBA" id="ARBA00022448"/>
    </source>
</evidence>
<comment type="caution">
    <text evidence="12">The sequence shown here is derived from an EMBL/GenBank/DDBJ whole genome shotgun (WGS) entry which is preliminary data.</text>
</comment>
<dbReference type="GO" id="GO:0006829">
    <property type="term" value="P:zinc ion transport"/>
    <property type="evidence" value="ECO:0007669"/>
    <property type="project" value="UniProtKB-KW"/>
</dbReference>
<evidence type="ECO:0000256" key="6">
    <source>
        <dbReference type="ARBA" id="ARBA00022906"/>
    </source>
</evidence>
<evidence type="ECO:0000256" key="8">
    <source>
        <dbReference type="ARBA" id="ARBA00023065"/>
    </source>
</evidence>
<keyword evidence="1" id="KW-0813">Transport</keyword>